<proteinExistence type="predicted"/>
<dbReference type="Proteomes" id="UP000218824">
    <property type="component" value="Chromosome"/>
</dbReference>
<reference evidence="1 2" key="1">
    <citation type="journal article" date="2017" name="DNA Res.">
        <title>Complete genome sequence and expression profile of the commercial lytic enzyme producer Lysobacter enzymogenes M497-1.</title>
        <authorList>
            <person name="Takami H."/>
            <person name="Toyoda A."/>
            <person name="Uchiyama I."/>
            <person name="Itoh T."/>
            <person name="Takaki Y."/>
            <person name="Arai W."/>
            <person name="Nishi S."/>
            <person name="Kawai M."/>
            <person name="Shinya K."/>
            <person name="Ikeda H."/>
        </authorList>
    </citation>
    <scope>NUCLEOTIDE SEQUENCE [LARGE SCALE GENOMIC DNA]</scope>
    <source>
        <strain evidence="1 2">M497-1</strain>
    </source>
</reference>
<dbReference type="AlphaFoldDB" id="A0AAU9APR7"/>
<evidence type="ECO:0000313" key="1">
    <source>
        <dbReference type="EMBL" id="BAV98568.1"/>
    </source>
</evidence>
<protein>
    <submittedName>
        <fullName evidence="1">Uncharacterized protein</fullName>
    </submittedName>
</protein>
<dbReference type="KEGG" id="lem:LEN_3081"/>
<dbReference type="EMBL" id="AP014940">
    <property type="protein sequence ID" value="BAV98568.1"/>
    <property type="molecule type" value="Genomic_DNA"/>
</dbReference>
<evidence type="ECO:0000313" key="2">
    <source>
        <dbReference type="Proteomes" id="UP000218824"/>
    </source>
</evidence>
<dbReference type="RefSeq" id="WP_074867275.1">
    <property type="nucleotide sequence ID" value="NZ_AP014940.1"/>
</dbReference>
<name>A0AAU9APR7_LYSEN</name>
<organism evidence="1 2">
    <name type="scientific">Lysobacter enzymogenes</name>
    <dbReference type="NCBI Taxonomy" id="69"/>
    <lineage>
        <taxon>Bacteria</taxon>
        <taxon>Pseudomonadati</taxon>
        <taxon>Pseudomonadota</taxon>
        <taxon>Gammaproteobacteria</taxon>
        <taxon>Lysobacterales</taxon>
        <taxon>Lysobacteraceae</taxon>
        <taxon>Lysobacter</taxon>
    </lineage>
</organism>
<sequence length="70" mass="8181">MDAHYCYFADYEILVGGRFIVWGQTTLDYAPGEPGRFDPAELLDRIRRQAAREHGVERDEVRVRNLSRLL</sequence>
<accession>A0AAU9APR7</accession>
<dbReference type="GeneID" id="83064907"/>
<gene>
    <name evidence="1" type="ORF">LEN_3081</name>
</gene>